<dbReference type="PROSITE" id="PS51257">
    <property type="entry name" value="PROKAR_LIPOPROTEIN"/>
    <property type="match status" value="1"/>
</dbReference>
<proteinExistence type="predicted"/>
<evidence type="ECO:0000313" key="4">
    <source>
        <dbReference type="Proteomes" id="UP000670947"/>
    </source>
</evidence>
<keyword evidence="2" id="KW-0732">Signal</keyword>
<gene>
    <name evidence="3" type="ORF">I8J29_16105</name>
</gene>
<feature type="chain" id="PRO_5045481396" evidence="2">
    <location>
        <begin position="24"/>
        <end position="450"/>
    </location>
</feature>
<feature type="region of interest" description="Disordered" evidence="1">
    <location>
        <begin position="27"/>
        <end position="56"/>
    </location>
</feature>
<evidence type="ECO:0000313" key="3">
    <source>
        <dbReference type="EMBL" id="MBO7745734.1"/>
    </source>
</evidence>
<evidence type="ECO:0000256" key="2">
    <source>
        <dbReference type="SAM" id="SignalP"/>
    </source>
</evidence>
<sequence length="450" mass="49824">MKRNKYLLLLGALVTVMSTGVLTACSSNDPGQASATNSTDADTGADTNNGTDTNTASDKPVTINYFDWTDEQPYMDQILSAFQQKYPNIKVNASYVPSSDYIQKILVNLSTGGGDMDVFATQSTSNLAEYVSKQVLEPLDDITSSPDLAGISEPIGQLKFDDHIFGLPYRTSKWMLYYNKDLFDKAGLTYPDASWTWDQYADTAKKLTSGSGQNKTYGSMSYQSDNTWWRVLANIEGANNPLNPEELPKFKQVMEYYFNLTYTDGAQQPFGELVGNAGADYAGRFLQGNTAMMWNGDWAVQQLNDAIQQKGVKLNYDIAPLPHWKDSEPATTGSFAVVMVNKETENMDASKKLATFIASEEAAKIIAGNGLLTPWSSDAVKQAFLTKVTTPEHAGIFSDNTKVLSQVPMDPLYNQGMNIMKEESSLYLLKKQSLDKTMQNIEDRIKKEVK</sequence>
<feature type="compositionally biased region" description="Low complexity" evidence="1">
    <location>
        <begin position="33"/>
        <end position="56"/>
    </location>
</feature>
<dbReference type="EMBL" id="JAGGDJ010000012">
    <property type="protein sequence ID" value="MBO7745734.1"/>
    <property type="molecule type" value="Genomic_DNA"/>
</dbReference>
<dbReference type="InterPro" id="IPR006059">
    <property type="entry name" value="SBP"/>
</dbReference>
<organism evidence="3 4">
    <name type="scientific">Paenibacillus artemisiicola</name>
    <dbReference type="NCBI Taxonomy" id="1172618"/>
    <lineage>
        <taxon>Bacteria</taxon>
        <taxon>Bacillati</taxon>
        <taxon>Bacillota</taxon>
        <taxon>Bacilli</taxon>
        <taxon>Bacillales</taxon>
        <taxon>Paenibacillaceae</taxon>
        <taxon>Paenibacillus</taxon>
    </lineage>
</organism>
<name>A0ABS3WBN9_9BACL</name>
<dbReference type="RefSeq" id="WP_208848568.1">
    <property type="nucleotide sequence ID" value="NZ_JAGGDJ010000012.1"/>
</dbReference>
<accession>A0ABS3WBN9</accession>
<dbReference type="PANTHER" id="PTHR43649">
    <property type="entry name" value="ARABINOSE-BINDING PROTEIN-RELATED"/>
    <property type="match status" value="1"/>
</dbReference>
<dbReference type="Proteomes" id="UP000670947">
    <property type="component" value="Unassembled WGS sequence"/>
</dbReference>
<dbReference type="PANTHER" id="PTHR43649:SF12">
    <property type="entry name" value="DIACETYLCHITOBIOSE BINDING PROTEIN DASA"/>
    <property type="match status" value="1"/>
</dbReference>
<protein>
    <submittedName>
        <fullName evidence="3">Sugar ABC transporter substrate-binding protein</fullName>
    </submittedName>
</protein>
<keyword evidence="4" id="KW-1185">Reference proteome</keyword>
<dbReference type="Pfam" id="PF01547">
    <property type="entry name" value="SBP_bac_1"/>
    <property type="match status" value="1"/>
</dbReference>
<comment type="caution">
    <text evidence="3">The sequence shown here is derived from an EMBL/GenBank/DDBJ whole genome shotgun (WGS) entry which is preliminary data.</text>
</comment>
<feature type="signal peptide" evidence="2">
    <location>
        <begin position="1"/>
        <end position="23"/>
    </location>
</feature>
<reference evidence="3 4" key="1">
    <citation type="submission" date="2021-03" db="EMBL/GenBank/DDBJ databases">
        <title>Paenibacillus artemisicola MWE-103 whole genome sequence.</title>
        <authorList>
            <person name="Ham Y.J."/>
        </authorList>
    </citation>
    <scope>NUCLEOTIDE SEQUENCE [LARGE SCALE GENOMIC DNA]</scope>
    <source>
        <strain evidence="3 4">MWE-103</strain>
    </source>
</reference>
<dbReference type="InterPro" id="IPR050490">
    <property type="entry name" value="Bact_solute-bd_prot1"/>
</dbReference>
<dbReference type="SUPFAM" id="SSF53850">
    <property type="entry name" value="Periplasmic binding protein-like II"/>
    <property type="match status" value="1"/>
</dbReference>
<dbReference type="CDD" id="cd13585">
    <property type="entry name" value="PBP2_TMBP_like"/>
    <property type="match status" value="1"/>
</dbReference>
<dbReference type="Gene3D" id="3.40.190.10">
    <property type="entry name" value="Periplasmic binding protein-like II"/>
    <property type="match status" value="1"/>
</dbReference>
<evidence type="ECO:0000256" key="1">
    <source>
        <dbReference type="SAM" id="MobiDB-lite"/>
    </source>
</evidence>